<feature type="region of interest" description="Disordered" evidence="1">
    <location>
        <begin position="33"/>
        <end position="52"/>
    </location>
</feature>
<accession>A0ABU7X1K3</accession>
<evidence type="ECO:0000256" key="1">
    <source>
        <dbReference type="SAM" id="MobiDB-lite"/>
    </source>
</evidence>
<comment type="caution">
    <text evidence="2">The sequence shown here is derived from an EMBL/GenBank/DDBJ whole genome shotgun (WGS) entry which is preliminary data.</text>
</comment>
<evidence type="ECO:0000313" key="2">
    <source>
        <dbReference type="EMBL" id="MEF3117641.1"/>
    </source>
</evidence>
<name>A0ABU7X1K3_9ACTN</name>
<organism evidence="2 3">
    <name type="scientific">Streptomyces chrestomyceticus</name>
    <dbReference type="NCBI Taxonomy" id="68185"/>
    <lineage>
        <taxon>Bacteria</taxon>
        <taxon>Bacillati</taxon>
        <taxon>Actinomycetota</taxon>
        <taxon>Actinomycetes</taxon>
        <taxon>Kitasatosporales</taxon>
        <taxon>Streptomycetaceae</taxon>
        <taxon>Streptomyces</taxon>
    </lineage>
</organism>
<sequence length="70" mass="7360">MVDQRVAETDGKAGREPACHLTTVGLKALAEGNELPPRLPAGKRAQGHHGRVRAALHRGDGDVLESWGAA</sequence>
<gene>
    <name evidence="2" type="ORF">RB636_31170</name>
</gene>
<evidence type="ECO:0000313" key="3">
    <source>
        <dbReference type="Proteomes" id="UP001348265"/>
    </source>
</evidence>
<protein>
    <submittedName>
        <fullName evidence="2">Uncharacterized protein</fullName>
    </submittedName>
</protein>
<keyword evidence="3" id="KW-1185">Reference proteome</keyword>
<dbReference type="EMBL" id="JAVFKM010000020">
    <property type="protein sequence ID" value="MEF3117641.1"/>
    <property type="molecule type" value="Genomic_DNA"/>
</dbReference>
<dbReference type="Proteomes" id="UP001348265">
    <property type="component" value="Unassembled WGS sequence"/>
</dbReference>
<proteinExistence type="predicted"/>
<dbReference type="RefSeq" id="WP_331789011.1">
    <property type="nucleotide sequence ID" value="NZ_JAVFKM010000020.1"/>
</dbReference>
<reference evidence="2 3" key="1">
    <citation type="submission" date="2023-08" db="EMBL/GenBank/DDBJ databases">
        <authorList>
            <person name="Sharma P."/>
            <person name="Verma V."/>
            <person name="Mohan M.K."/>
            <person name="Dubey A.K."/>
        </authorList>
    </citation>
    <scope>NUCLEOTIDE SEQUENCE [LARGE SCALE GENOMIC DNA]</scope>
    <source>
        <strain evidence="2 3">ADP4</strain>
    </source>
</reference>